<dbReference type="GO" id="GO:0005886">
    <property type="term" value="C:plasma membrane"/>
    <property type="evidence" value="ECO:0007669"/>
    <property type="project" value="UniProtKB-SubCell"/>
</dbReference>
<comment type="similarity">
    <text evidence="1 7">Belongs to the Lgt family.</text>
</comment>
<dbReference type="PANTHER" id="PTHR30589">
    <property type="entry name" value="PROLIPOPROTEIN DIACYLGLYCERYL TRANSFERASE"/>
    <property type="match status" value="1"/>
</dbReference>
<comment type="subcellular location">
    <subcellularLocation>
        <location evidence="7">Cell membrane</location>
        <topology evidence="7">Multi-pass membrane protein</topology>
    </subcellularLocation>
</comment>
<dbReference type="GO" id="GO:0008961">
    <property type="term" value="F:phosphatidylglycerol-prolipoprotein diacylglyceryl transferase activity"/>
    <property type="evidence" value="ECO:0007669"/>
    <property type="project" value="UniProtKB-UniRule"/>
</dbReference>
<comment type="function">
    <text evidence="7">Catalyzes the transfer of the diacylglyceryl group from phosphatidylglycerol to the sulfhydryl group of the N-terminal cysteine of a prolipoprotein, the first step in the formation of mature lipoproteins.</text>
</comment>
<organism evidence="8">
    <name type="scientific">uncultured Sulfurovum sp</name>
    <dbReference type="NCBI Taxonomy" id="269237"/>
    <lineage>
        <taxon>Bacteria</taxon>
        <taxon>Pseudomonadati</taxon>
        <taxon>Campylobacterota</taxon>
        <taxon>Epsilonproteobacteria</taxon>
        <taxon>Campylobacterales</taxon>
        <taxon>Sulfurovaceae</taxon>
        <taxon>Sulfurovum</taxon>
        <taxon>environmental samples</taxon>
    </lineage>
</organism>
<feature type="transmembrane region" description="Helical" evidence="7">
    <location>
        <begin position="119"/>
        <end position="140"/>
    </location>
</feature>
<dbReference type="NCBIfam" id="TIGR00544">
    <property type="entry name" value="lgt"/>
    <property type="match status" value="1"/>
</dbReference>
<evidence type="ECO:0000256" key="3">
    <source>
        <dbReference type="ARBA" id="ARBA00022679"/>
    </source>
</evidence>
<feature type="transmembrane region" description="Helical" evidence="7">
    <location>
        <begin position="54"/>
        <end position="75"/>
    </location>
</feature>
<dbReference type="GO" id="GO:0042158">
    <property type="term" value="P:lipoprotein biosynthetic process"/>
    <property type="evidence" value="ECO:0007669"/>
    <property type="project" value="UniProtKB-UniRule"/>
</dbReference>
<evidence type="ECO:0000256" key="1">
    <source>
        <dbReference type="ARBA" id="ARBA00007150"/>
    </source>
</evidence>
<dbReference type="InterPro" id="IPR001640">
    <property type="entry name" value="Lgt"/>
</dbReference>
<proteinExistence type="inferred from homology"/>
<feature type="transmembrane region" description="Helical" evidence="7">
    <location>
        <begin position="95"/>
        <end position="112"/>
    </location>
</feature>
<gene>
    <name evidence="7" type="primary">lgt</name>
    <name evidence="8" type="ORF">HELGO_WM10729</name>
</gene>
<dbReference type="EMBL" id="CACVAU010000008">
    <property type="protein sequence ID" value="CAA6802870.1"/>
    <property type="molecule type" value="Genomic_DNA"/>
</dbReference>
<dbReference type="AlphaFoldDB" id="A0A6S6S0A2"/>
<comment type="catalytic activity">
    <reaction evidence="7">
        <text>L-cysteinyl-[prolipoprotein] + a 1,2-diacyl-sn-glycero-3-phospho-(1'-sn-glycerol) = an S-1,2-diacyl-sn-glyceryl-L-cysteinyl-[prolipoprotein] + sn-glycerol 1-phosphate + H(+)</text>
        <dbReference type="Rhea" id="RHEA:56712"/>
        <dbReference type="Rhea" id="RHEA-COMP:14679"/>
        <dbReference type="Rhea" id="RHEA-COMP:14680"/>
        <dbReference type="ChEBI" id="CHEBI:15378"/>
        <dbReference type="ChEBI" id="CHEBI:29950"/>
        <dbReference type="ChEBI" id="CHEBI:57685"/>
        <dbReference type="ChEBI" id="CHEBI:64716"/>
        <dbReference type="ChEBI" id="CHEBI:140658"/>
        <dbReference type="EC" id="2.5.1.145"/>
    </reaction>
</comment>
<evidence type="ECO:0000256" key="6">
    <source>
        <dbReference type="ARBA" id="ARBA00023136"/>
    </source>
</evidence>
<feature type="transmembrane region" description="Helical" evidence="7">
    <location>
        <begin position="201"/>
        <end position="217"/>
    </location>
</feature>
<dbReference type="EC" id="2.5.1.145" evidence="7"/>
<keyword evidence="8" id="KW-0328">Glycosyltransferase</keyword>
<accession>A0A6S6S0A2</accession>
<keyword evidence="3 7" id="KW-0808">Transferase</keyword>
<name>A0A6S6S0A2_9BACT</name>
<evidence type="ECO:0000313" key="8">
    <source>
        <dbReference type="EMBL" id="CAA6802870.1"/>
    </source>
</evidence>
<dbReference type="UniPathway" id="UPA00664"/>
<evidence type="ECO:0000256" key="4">
    <source>
        <dbReference type="ARBA" id="ARBA00022692"/>
    </source>
</evidence>
<feature type="transmembrane region" description="Helical" evidence="7">
    <location>
        <begin position="237"/>
        <end position="255"/>
    </location>
</feature>
<feature type="transmembrane region" description="Helical" evidence="7">
    <location>
        <begin position="171"/>
        <end position="189"/>
    </location>
</feature>
<keyword evidence="2 7" id="KW-1003">Cell membrane</keyword>
<evidence type="ECO:0000256" key="2">
    <source>
        <dbReference type="ARBA" id="ARBA00022475"/>
    </source>
</evidence>
<feature type="transmembrane region" description="Helical" evidence="7">
    <location>
        <begin position="20"/>
        <end position="42"/>
    </location>
</feature>
<keyword evidence="6 7" id="KW-0472">Membrane</keyword>
<feature type="binding site" evidence="7">
    <location>
        <position position="138"/>
    </location>
    <ligand>
        <name>a 1,2-diacyl-sn-glycero-3-phospho-(1'-sn-glycerol)</name>
        <dbReference type="ChEBI" id="CHEBI:64716"/>
    </ligand>
</feature>
<dbReference type="PANTHER" id="PTHR30589:SF0">
    <property type="entry name" value="PHOSPHATIDYLGLYCEROL--PROLIPOPROTEIN DIACYLGLYCERYL TRANSFERASE"/>
    <property type="match status" value="1"/>
</dbReference>
<dbReference type="HAMAP" id="MF_01147">
    <property type="entry name" value="Lgt"/>
    <property type="match status" value="1"/>
</dbReference>
<comment type="pathway">
    <text evidence="7">Protein modification; lipoprotein biosynthesis (diacylglyceryl transfer).</text>
</comment>
<dbReference type="Pfam" id="PF01790">
    <property type="entry name" value="LGT"/>
    <property type="match status" value="1"/>
</dbReference>
<evidence type="ECO:0000256" key="5">
    <source>
        <dbReference type="ARBA" id="ARBA00022989"/>
    </source>
</evidence>
<sequence length="262" mass="29826">MQHLIWNVNPVMLEIGSFKIHWYGILFATSFVIGLFILTWMYKREKKNADILNYLLLYTFIGAAVGARLVHCLFYEPNYYLANPLEILDIRKGGLASHGGMVGVLIALWFLTKYYKESYTWLIARFTIVGIFTAAAIRVGNFMNSEILGLPSNLPWAIVFQRVDTVPRHPVQLYEALAYLLIFILLLSIYLKAKASTSTKILPPLFLITLFGTRFFIEYAKTRQATYVTDLPLTTGQMLSIPFVIIGVIWLILSLRSNKVGA</sequence>
<protein>
    <recommendedName>
        <fullName evidence="7">Phosphatidylglycerol--prolipoprotein diacylglyceryl transferase</fullName>
        <ecNumber evidence="7">2.5.1.145</ecNumber>
    </recommendedName>
</protein>
<evidence type="ECO:0000256" key="7">
    <source>
        <dbReference type="HAMAP-Rule" id="MF_01147"/>
    </source>
</evidence>
<keyword evidence="4 7" id="KW-0812">Transmembrane</keyword>
<keyword evidence="8" id="KW-0449">Lipoprotein</keyword>
<keyword evidence="5 7" id="KW-1133">Transmembrane helix</keyword>
<reference evidence="8" key="1">
    <citation type="submission" date="2020-01" db="EMBL/GenBank/DDBJ databases">
        <authorList>
            <person name="Meier V. D."/>
            <person name="Meier V D."/>
        </authorList>
    </citation>
    <scope>NUCLEOTIDE SEQUENCE</scope>
    <source>
        <strain evidence="8">HLG_WM_MAG_05</strain>
    </source>
</reference>